<evidence type="ECO:0000313" key="3">
    <source>
        <dbReference type="EMBL" id="TYK03050.1"/>
    </source>
</evidence>
<feature type="region of interest" description="Disordered" evidence="1">
    <location>
        <begin position="88"/>
        <end position="112"/>
    </location>
</feature>
<evidence type="ECO:0000256" key="1">
    <source>
        <dbReference type="SAM" id="MobiDB-lite"/>
    </source>
</evidence>
<reference evidence="3 4" key="1">
    <citation type="submission" date="2019-08" db="EMBL/GenBank/DDBJ databases">
        <title>Draft genome sequences of two oriental melons (Cucumis melo L. var makuwa).</title>
        <authorList>
            <person name="Kwon S.-Y."/>
        </authorList>
    </citation>
    <scope>NUCLEOTIDE SEQUENCE [LARGE SCALE GENOMIC DNA]</scope>
    <source>
        <strain evidence="4">cv. Chang Bougi</strain>
        <tissue evidence="3">Leaf</tissue>
    </source>
</reference>
<dbReference type="AlphaFoldDB" id="A0A5D3BVA8"/>
<protein>
    <submittedName>
        <fullName evidence="3">TMV resistance protein N</fullName>
    </submittedName>
</protein>
<feature type="compositionally biased region" description="Pro residues" evidence="1">
    <location>
        <begin position="42"/>
        <end position="54"/>
    </location>
</feature>
<dbReference type="InterPro" id="IPR054722">
    <property type="entry name" value="PolX-like_BBD"/>
</dbReference>
<dbReference type="Proteomes" id="UP000321947">
    <property type="component" value="Unassembled WGS sequence"/>
</dbReference>
<evidence type="ECO:0000313" key="4">
    <source>
        <dbReference type="Proteomes" id="UP000321947"/>
    </source>
</evidence>
<dbReference type="EMBL" id="SSTD01015300">
    <property type="protein sequence ID" value="TYK03050.1"/>
    <property type="molecule type" value="Genomic_DNA"/>
</dbReference>
<feature type="region of interest" description="Disordered" evidence="1">
    <location>
        <begin position="41"/>
        <end position="75"/>
    </location>
</feature>
<comment type="caution">
    <text evidence="3">The sequence shown here is derived from an EMBL/GenBank/DDBJ whole genome shotgun (WGS) entry which is preliminary data.</text>
</comment>
<gene>
    <name evidence="3" type="ORF">E5676_scaffold46G001460</name>
</gene>
<feature type="compositionally biased region" description="Low complexity" evidence="1">
    <location>
        <begin position="90"/>
        <end position="99"/>
    </location>
</feature>
<feature type="domain" description="Retrovirus-related Pol polyprotein from transposon TNT 1-94-like beta-barrel" evidence="2">
    <location>
        <begin position="292"/>
        <end position="366"/>
    </location>
</feature>
<sequence length="566" mass="62251">MASEQSNNKTLEKFLGITRTKTAAAAVDITMEKLLQRIQTPPIYPMGQPSPPSAQPSGQKPLHAPPLSSAWAHTPPSVNLTAHPIRFYTSSPVQPSHPSGHPPPHASPIAVGQKPSKLSSVYNSASLYSSANLYSSTNLSVDPLQQPFFYRNRADQHHNRLGIEAGESSTPSGYGQPYVRGLGINQTYRRAVFEVSNSLAQIDIPMYFKNPVISLPNVPSNYITNSVAFSAQSLTHDNGKPILVCEYCKKQRFIPRFSVGNSTVGPQEATNAPPTSISQSLGLISVDGTNLWILDSGATDHLTGFSEHFVTYTPCAGNEEIWIADGSLAPIAGKGQIVLYDGFSLQNVLHVPKLSYNLLSISKITRELHYKVTFLLESVCFQDLNLGRTIGTARCQGHNCPRTGREATSYRERQVALNGSKQAMIEGPSLGVVDATKTPEVEAEQFSCVLGEYLHHCVDGRQKYWVLTAEGKRHPVLPPLADGPYVGDRPQVHRVEEEWEQIADIAGVCLEEASRSMEEGVDRERCPLESEWKTKLPFNGATMSYDHLSTWTWRKTEKSSKPLMTE</sequence>
<evidence type="ECO:0000259" key="2">
    <source>
        <dbReference type="Pfam" id="PF22936"/>
    </source>
</evidence>
<organism evidence="3 4">
    <name type="scientific">Cucumis melo var. makuwa</name>
    <name type="common">Oriental melon</name>
    <dbReference type="NCBI Taxonomy" id="1194695"/>
    <lineage>
        <taxon>Eukaryota</taxon>
        <taxon>Viridiplantae</taxon>
        <taxon>Streptophyta</taxon>
        <taxon>Embryophyta</taxon>
        <taxon>Tracheophyta</taxon>
        <taxon>Spermatophyta</taxon>
        <taxon>Magnoliopsida</taxon>
        <taxon>eudicotyledons</taxon>
        <taxon>Gunneridae</taxon>
        <taxon>Pentapetalae</taxon>
        <taxon>rosids</taxon>
        <taxon>fabids</taxon>
        <taxon>Cucurbitales</taxon>
        <taxon>Cucurbitaceae</taxon>
        <taxon>Benincaseae</taxon>
        <taxon>Cucumis</taxon>
    </lineage>
</organism>
<dbReference type="Pfam" id="PF22936">
    <property type="entry name" value="Pol_BBD"/>
    <property type="match status" value="1"/>
</dbReference>
<name>A0A5D3BVA8_CUCMM</name>
<accession>A0A5D3BVA8</accession>
<proteinExistence type="predicted"/>